<evidence type="ECO:0000313" key="3">
    <source>
        <dbReference type="EMBL" id="WVZ93774.1"/>
    </source>
</evidence>
<evidence type="ECO:0000256" key="2">
    <source>
        <dbReference type="SAM" id="MobiDB-lite"/>
    </source>
</evidence>
<feature type="coiled-coil region" evidence="1">
    <location>
        <begin position="263"/>
        <end position="290"/>
    </location>
</feature>
<feature type="compositionally biased region" description="Pro residues" evidence="2">
    <location>
        <begin position="39"/>
        <end position="49"/>
    </location>
</feature>
<feature type="region of interest" description="Disordered" evidence="2">
    <location>
        <begin position="1"/>
        <end position="87"/>
    </location>
</feature>
<name>A0AAQ3UQU6_PASNO</name>
<organism evidence="3 4">
    <name type="scientific">Paspalum notatum var. saurae</name>
    <dbReference type="NCBI Taxonomy" id="547442"/>
    <lineage>
        <taxon>Eukaryota</taxon>
        <taxon>Viridiplantae</taxon>
        <taxon>Streptophyta</taxon>
        <taxon>Embryophyta</taxon>
        <taxon>Tracheophyta</taxon>
        <taxon>Spermatophyta</taxon>
        <taxon>Magnoliopsida</taxon>
        <taxon>Liliopsida</taxon>
        <taxon>Poales</taxon>
        <taxon>Poaceae</taxon>
        <taxon>PACMAD clade</taxon>
        <taxon>Panicoideae</taxon>
        <taxon>Andropogonodae</taxon>
        <taxon>Paspaleae</taxon>
        <taxon>Paspalinae</taxon>
        <taxon>Paspalum</taxon>
    </lineage>
</organism>
<evidence type="ECO:0000313" key="4">
    <source>
        <dbReference type="Proteomes" id="UP001341281"/>
    </source>
</evidence>
<evidence type="ECO:0000256" key="1">
    <source>
        <dbReference type="SAM" id="Coils"/>
    </source>
</evidence>
<accession>A0AAQ3UQU6</accession>
<keyword evidence="4" id="KW-1185">Reference proteome</keyword>
<protein>
    <submittedName>
        <fullName evidence="3">Uncharacterized protein</fullName>
    </submittedName>
</protein>
<gene>
    <name evidence="3" type="ORF">U9M48_039731</name>
</gene>
<sequence length="380" mass="41945">MPPTCASRPRPLASQPPTPRTPPRPAPPPRNHPRGAGPAQPPQPTPPTPCAAGPARPWHNRPSSSPRIASTRLAPRIAHPPRSRHARDPLHLWGSVLTGVADKVGVHQASMIHEKITALSSLEVTTLRQQLADSEAARKAETTAAAAEIARLKHVAMAREIEHRNVIADRDQAKDTAVDLRRNDEYQQLQESRDGFEKSFRETASAMDSLKNSHYLTRQALRDKETELVESQSAFDKVKKVLASTRCALKESRDEAAHQAQVSEVLKKNYETSKRNCNKLKDAFEKAKEAALTANTALIKILDICVPEKAAPRRLSDRITFMDDMKSKISERVQTVLTRVLAVIKNSQPEIDLASLPARIINEGQGADMKMKPARLPNSS</sequence>
<dbReference type="EMBL" id="CP144753">
    <property type="protein sequence ID" value="WVZ93774.1"/>
    <property type="molecule type" value="Genomic_DNA"/>
</dbReference>
<dbReference type="AlphaFoldDB" id="A0AAQ3UQU6"/>
<feature type="compositionally biased region" description="Pro residues" evidence="2">
    <location>
        <begin position="14"/>
        <end position="30"/>
    </location>
</feature>
<proteinExistence type="predicted"/>
<reference evidence="3 4" key="1">
    <citation type="submission" date="2024-02" db="EMBL/GenBank/DDBJ databases">
        <title>High-quality chromosome-scale genome assembly of Pensacola bahiagrass (Paspalum notatum Flugge var. saurae).</title>
        <authorList>
            <person name="Vega J.M."/>
            <person name="Podio M."/>
            <person name="Orjuela J."/>
            <person name="Siena L.A."/>
            <person name="Pessino S.C."/>
            <person name="Combes M.C."/>
            <person name="Mariac C."/>
            <person name="Albertini E."/>
            <person name="Pupilli F."/>
            <person name="Ortiz J.P.A."/>
            <person name="Leblanc O."/>
        </authorList>
    </citation>
    <scope>NUCLEOTIDE SEQUENCE [LARGE SCALE GENOMIC DNA]</scope>
    <source>
        <strain evidence="3">R1</strain>
        <tissue evidence="3">Leaf</tissue>
    </source>
</reference>
<dbReference type="Proteomes" id="UP001341281">
    <property type="component" value="Chromosome 09"/>
</dbReference>
<keyword evidence="1" id="KW-0175">Coiled coil</keyword>